<name>A0A382KRL3_9ZZZZ</name>
<dbReference type="InterPro" id="IPR015391">
    <property type="entry name" value="SurA_N"/>
</dbReference>
<evidence type="ECO:0000313" key="2">
    <source>
        <dbReference type="EMBL" id="SVC27444.1"/>
    </source>
</evidence>
<reference evidence="2" key="1">
    <citation type="submission" date="2018-05" db="EMBL/GenBank/DDBJ databases">
        <authorList>
            <person name="Lanie J.A."/>
            <person name="Ng W.-L."/>
            <person name="Kazmierczak K.M."/>
            <person name="Andrzejewski T.M."/>
            <person name="Davidsen T.M."/>
            <person name="Wayne K.J."/>
            <person name="Tettelin H."/>
            <person name="Glass J.I."/>
            <person name="Rusch D."/>
            <person name="Podicherti R."/>
            <person name="Tsui H.-C.T."/>
            <person name="Winkler M.E."/>
        </authorList>
    </citation>
    <scope>NUCLEOTIDE SEQUENCE</scope>
</reference>
<proteinExistence type="predicted"/>
<sequence length="101" mass="11534">MKSVPLPRVALFYFCLSVLWPLVVVDSVAATQIDQVYVAVNEEVVTQSEVARELRNAVYDLRSRGETVPPLLELQRRVVEQMVVQLIQYQKTQQLGMSLDE</sequence>
<dbReference type="InterPro" id="IPR027304">
    <property type="entry name" value="Trigger_fact/SurA_dom_sf"/>
</dbReference>
<accession>A0A382KRL3</accession>
<gene>
    <name evidence="2" type="ORF">METZ01_LOCUS280298</name>
</gene>
<protein>
    <recommendedName>
        <fullName evidence="1">SurA N-terminal domain-containing protein</fullName>
    </recommendedName>
</protein>
<dbReference type="EMBL" id="UINC01082560">
    <property type="protein sequence ID" value="SVC27444.1"/>
    <property type="molecule type" value="Genomic_DNA"/>
</dbReference>
<feature type="non-terminal residue" evidence="2">
    <location>
        <position position="101"/>
    </location>
</feature>
<dbReference type="SUPFAM" id="SSF109998">
    <property type="entry name" value="Triger factor/SurA peptide-binding domain-like"/>
    <property type="match status" value="1"/>
</dbReference>
<dbReference type="AlphaFoldDB" id="A0A382KRL3"/>
<dbReference type="Gene3D" id="1.10.4030.10">
    <property type="entry name" value="Porin chaperone SurA, peptide-binding domain"/>
    <property type="match status" value="1"/>
</dbReference>
<organism evidence="2">
    <name type="scientific">marine metagenome</name>
    <dbReference type="NCBI Taxonomy" id="408172"/>
    <lineage>
        <taxon>unclassified sequences</taxon>
        <taxon>metagenomes</taxon>
        <taxon>ecological metagenomes</taxon>
    </lineage>
</organism>
<evidence type="ECO:0000259" key="1">
    <source>
        <dbReference type="Pfam" id="PF09312"/>
    </source>
</evidence>
<dbReference type="Pfam" id="PF09312">
    <property type="entry name" value="SurA_N"/>
    <property type="match status" value="1"/>
</dbReference>
<feature type="domain" description="SurA N-terminal" evidence="1">
    <location>
        <begin position="33"/>
        <end position="100"/>
    </location>
</feature>